<dbReference type="SMART" id="SM00175">
    <property type="entry name" value="RAB"/>
    <property type="match status" value="1"/>
</dbReference>
<reference evidence="3" key="1">
    <citation type="journal article" date="2020" name="Nature">
        <title>Giant virus diversity and host interactions through global metagenomics.</title>
        <authorList>
            <person name="Schulz F."/>
            <person name="Roux S."/>
            <person name="Paez-Espino D."/>
            <person name="Jungbluth S."/>
            <person name="Walsh D.A."/>
            <person name="Denef V.J."/>
            <person name="McMahon K.D."/>
            <person name="Konstantinidis K.T."/>
            <person name="Eloe-Fadrosh E.A."/>
            <person name="Kyrpides N.C."/>
            <person name="Woyke T."/>
        </authorList>
    </citation>
    <scope>NUCLEOTIDE SEQUENCE</scope>
    <source>
        <strain evidence="3">GVMAG-S-ERX555961-36</strain>
    </source>
</reference>
<name>A0A6C0AWV4_9ZZZZ</name>
<accession>A0A6C0AWV4</accession>
<keyword evidence="2" id="KW-0342">GTP-binding</keyword>
<dbReference type="InterPro" id="IPR027417">
    <property type="entry name" value="P-loop_NTPase"/>
</dbReference>
<organism evidence="3">
    <name type="scientific">viral metagenome</name>
    <dbReference type="NCBI Taxonomy" id="1070528"/>
    <lineage>
        <taxon>unclassified sequences</taxon>
        <taxon>metagenomes</taxon>
        <taxon>organismal metagenomes</taxon>
    </lineage>
</organism>
<dbReference type="GO" id="GO:0005525">
    <property type="term" value="F:GTP binding"/>
    <property type="evidence" value="ECO:0007669"/>
    <property type="project" value="UniProtKB-KW"/>
</dbReference>
<dbReference type="InterPro" id="IPR050227">
    <property type="entry name" value="Rab"/>
</dbReference>
<dbReference type="PRINTS" id="PR00449">
    <property type="entry name" value="RASTRNSFRMNG"/>
</dbReference>
<dbReference type="SUPFAM" id="SSF52540">
    <property type="entry name" value="P-loop containing nucleoside triphosphate hydrolases"/>
    <property type="match status" value="1"/>
</dbReference>
<dbReference type="Pfam" id="PF08477">
    <property type="entry name" value="Roc"/>
    <property type="match status" value="1"/>
</dbReference>
<keyword evidence="1" id="KW-0547">Nucleotide-binding</keyword>
<evidence type="ECO:0000313" key="3">
    <source>
        <dbReference type="EMBL" id="QHS83830.1"/>
    </source>
</evidence>
<protein>
    <recommendedName>
        <fullName evidence="4">G domain-containing protein</fullName>
    </recommendedName>
</protein>
<dbReference type="EMBL" id="MN738766">
    <property type="protein sequence ID" value="QHS83830.1"/>
    <property type="molecule type" value="Genomic_DNA"/>
</dbReference>
<dbReference type="PROSITE" id="PS51419">
    <property type="entry name" value="RAB"/>
    <property type="match status" value="1"/>
</dbReference>
<sequence length="173" mass="20075">MCLLDSIKKYRSTDSNKGNIVFIGDPLVGKTSLINLLTCRNKFTDNYLQTKYIRFINHNFLTYIDYPGFDSAYYHINPLKVIEAKNKLKNMNIDAAVIVYDISSINSYKNIEFWKNKATTEFGNNIDIIVVGNKSDYWNKKVFKDHLLVSAKEATGIFIEKDYYSDSDLETEY</sequence>
<evidence type="ECO:0000256" key="1">
    <source>
        <dbReference type="ARBA" id="ARBA00022741"/>
    </source>
</evidence>
<dbReference type="Gene3D" id="3.40.50.300">
    <property type="entry name" value="P-loop containing nucleotide triphosphate hydrolases"/>
    <property type="match status" value="1"/>
</dbReference>
<evidence type="ECO:0008006" key="4">
    <source>
        <dbReference type="Google" id="ProtNLM"/>
    </source>
</evidence>
<dbReference type="AlphaFoldDB" id="A0A6C0AWV4"/>
<dbReference type="PANTHER" id="PTHR47977">
    <property type="entry name" value="RAS-RELATED PROTEIN RAB"/>
    <property type="match status" value="1"/>
</dbReference>
<proteinExistence type="predicted"/>
<evidence type="ECO:0000256" key="2">
    <source>
        <dbReference type="ARBA" id="ARBA00023134"/>
    </source>
</evidence>